<feature type="domain" description="Ribosomal protein L9" evidence="9">
    <location>
        <begin position="13"/>
        <end position="40"/>
    </location>
</feature>
<dbReference type="InterPro" id="IPR036935">
    <property type="entry name" value="Ribosomal_bL9_N_sf"/>
</dbReference>
<evidence type="ECO:0000256" key="3">
    <source>
        <dbReference type="ARBA" id="ARBA00022884"/>
    </source>
</evidence>
<reference evidence="11" key="1">
    <citation type="journal article" date="2019" name="Int. J. Syst. Evol. Microbiol.">
        <title>The Global Catalogue of Microorganisms (GCM) 10K type strain sequencing project: providing services to taxonomists for standard genome sequencing and annotation.</title>
        <authorList>
            <consortium name="The Broad Institute Genomics Platform"/>
            <consortium name="The Broad Institute Genome Sequencing Center for Infectious Disease"/>
            <person name="Wu L."/>
            <person name="Ma J."/>
        </authorList>
    </citation>
    <scope>NUCLEOTIDE SEQUENCE [LARGE SCALE GENOMIC DNA]</scope>
    <source>
        <strain evidence="11">CCM 7941</strain>
    </source>
</reference>
<dbReference type="InterPro" id="IPR000244">
    <property type="entry name" value="Ribosomal_bL9"/>
</dbReference>
<keyword evidence="11" id="KW-1185">Reference proteome</keyword>
<keyword evidence="3 7" id="KW-0694">RNA-binding</keyword>
<comment type="function">
    <text evidence="7">Binds to the 23S rRNA.</text>
</comment>
<dbReference type="SUPFAM" id="SSF55653">
    <property type="entry name" value="Ribosomal protein L9 C-domain"/>
    <property type="match status" value="1"/>
</dbReference>
<evidence type="ECO:0000313" key="10">
    <source>
        <dbReference type="EMBL" id="MFC3265200.1"/>
    </source>
</evidence>
<keyword evidence="5 7" id="KW-0687">Ribonucleoprotein</keyword>
<protein>
    <recommendedName>
        <fullName evidence="6 7">Large ribosomal subunit protein bL9</fullName>
    </recommendedName>
</protein>
<evidence type="ECO:0000259" key="9">
    <source>
        <dbReference type="PROSITE" id="PS00651"/>
    </source>
</evidence>
<keyword evidence="4 7" id="KW-0689">Ribosomal protein</keyword>
<dbReference type="GO" id="GO:0005840">
    <property type="term" value="C:ribosome"/>
    <property type="evidence" value="ECO:0007669"/>
    <property type="project" value="UniProtKB-KW"/>
</dbReference>
<dbReference type="SUPFAM" id="SSF55658">
    <property type="entry name" value="L9 N-domain-like"/>
    <property type="match status" value="1"/>
</dbReference>
<accession>A0ABV7LBD3</accession>
<dbReference type="Pfam" id="PF01281">
    <property type="entry name" value="Ribosomal_L9_N"/>
    <property type="match status" value="1"/>
</dbReference>
<evidence type="ECO:0000256" key="7">
    <source>
        <dbReference type="HAMAP-Rule" id="MF_00503"/>
    </source>
</evidence>
<evidence type="ECO:0000256" key="1">
    <source>
        <dbReference type="ARBA" id="ARBA00010605"/>
    </source>
</evidence>
<feature type="coiled-coil region" evidence="8">
    <location>
        <begin position="37"/>
        <end position="69"/>
    </location>
</feature>
<gene>
    <name evidence="7 10" type="primary">rplI</name>
    <name evidence="10" type="ORF">ACFOEX_02340</name>
</gene>
<evidence type="ECO:0000256" key="8">
    <source>
        <dbReference type="SAM" id="Coils"/>
    </source>
</evidence>
<name>A0ABV7LBD3_9HYPH</name>
<comment type="similarity">
    <text evidence="1 7">Belongs to the bacterial ribosomal protein bL9 family.</text>
</comment>
<dbReference type="Gene3D" id="3.10.430.100">
    <property type="entry name" value="Ribosomal protein L9, C-terminal domain"/>
    <property type="match status" value="1"/>
</dbReference>
<dbReference type="HAMAP" id="MF_00503">
    <property type="entry name" value="Ribosomal_bL9"/>
    <property type="match status" value="1"/>
</dbReference>
<proteinExistence type="inferred from homology"/>
<dbReference type="InterPro" id="IPR020594">
    <property type="entry name" value="Ribosomal_bL9_bac/chp"/>
</dbReference>
<dbReference type="InterPro" id="IPR036791">
    <property type="entry name" value="Ribosomal_bL9_C_sf"/>
</dbReference>
<evidence type="ECO:0000256" key="4">
    <source>
        <dbReference type="ARBA" id="ARBA00022980"/>
    </source>
</evidence>
<dbReference type="RefSeq" id="WP_376830000.1">
    <property type="nucleotide sequence ID" value="NZ_JBHLWR010000006.1"/>
</dbReference>
<dbReference type="NCBIfam" id="TIGR00158">
    <property type="entry name" value="L9"/>
    <property type="match status" value="1"/>
</dbReference>
<keyword evidence="8" id="KW-0175">Coiled coil</keyword>
<evidence type="ECO:0000256" key="2">
    <source>
        <dbReference type="ARBA" id="ARBA00022730"/>
    </source>
</evidence>
<dbReference type="PROSITE" id="PS00651">
    <property type="entry name" value="RIBOSOMAL_L9"/>
    <property type="match status" value="1"/>
</dbReference>
<dbReference type="InterPro" id="IPR020069">
    <property type="entry name" value="Ribosomal_bL9_C"/>
</dbReference>
<dbReference type="InterPro" id="IPR009027">
    <property type="entry name" value="Ribosomal_bL9/RNase_H1_N"/>
</dbReference>
<sequence>MQVILLERIAKLGQMGDTVRVKDGFARNYLLPQGKALRATKANLARFEEQRAQLEARNLERRAEAEKVAESLNGQTFVIIRQAGETGVLYGSVSTRDIAETVTAGGFSVARQQVALNAPLKTLGLHEVTIRLHPEVEVTVTINVARSAEEAERQARGEEAIVREETSLDDLGLEVGAALADAGDGVEL</sequence>
<dbReference type="Gene3D" id="3.40.5.10">
    <property type="entry name" value="Ribosomal protein L9, N-terminal domain"/>
    <property type="match status" value="1"/>
</dbReference>
<dbReference type="PANTHER" id="PTHR21368">
    <property type="entry name" value="50S RIBOSOMAL PROTEIN L9"/>
    <property type="match status" value="1"/>
</dbReference>
<evidence type="ECO:0000313" key="11">
    <source>
        <dbReference type="Proteomes" id="UP001595536"/>
    </source>
</evidence>
<comment type="caution">
    <text evidence="10">The sequence shown here is derived from an EMBL/GenBank/DDBJ whole genome shotgun (WGS) entry which is preliminary data.</text>
</comment>
<dbReference type="Proteomes" id="UP001595536">
    <property type="component" value="Unassembled WGS sequence"/>
</dbReference>
<evidence type="ECO:0000256" key="6">
    <source>
        <dbReference type="ARBA" id="ARBA00035292"/>
    </source>
</evidence>
<dbReference type="InterPro" id="IPR020070">
    <property type="entry name" value="Ribosomal_bL9_N"/>
</dbReference>
<evidence type="ECO:0000256" key="5">
    <source>
        <dbReference type="ARBA" id="ARBA00023274"/>
    </source>
</evidence>
<keyword evidence="2 7" id="KW-0699">rRNA-binding</keyword>
<dbReference type="EMBL" id="JBHRUV010000013">
    <property type="protein sequence ID" value="MFC3265200.1"/>
    <property type="molecule type" value="Genomic_DNA"/>
</dbReference>
<organism evidence="10 11">
    <name type="scientific">Camelimonas abortus</name>
    <dbReference type="NCBI Taxonomy" id="1017184"/>
    <lineage>
        <taxon>Bacteria</taxon>
        <taxon>Pseudomonadati</taxon>
        <taxon>Pseudomonadota</taxon>
        <taxon>Alphaproteobacteria</taxon>
        <taxon>Hyphomicrobiales</taxon>
        <taxon>Chelatococcaceae</taxon>
        <taxon>Camelimonas</taxon>
    </lineage>
</organism>
<dbReference type="Pfam" id="PF03948">
    <property type="entry name" value="Ribosomal_L9_C"/>
    <property type="match status" value="1"/>
</dbReference>